<gene>
    <name evidence="2" type="ORF">CJ255_13695</name>
</gene>
<accession>A0A2A6RH95</accession>
<organism evidence="2 3">
    <name type="scientific">Candidatus Viridilinea mediisalina</name>
    <dbReference type="NCBI Taxonomy" id="2024553"/>
    <lineage>
        <taxon>Bacteria</taxon>
        <taxon>Bacillati</taxon>
        <taxon>Chloroflexota</taxon>
        <taxon>Chloroflexia</taxon>
        <taxon>Chloroflexales</taxon>
        <taxon>Chloroflexineae</taxon>
        <taxon>Oscillochloridaceae</taxon>
        <taxon>Candidatus Viridilinea</taxon>
    </lineage>
</organism>
<comment type="caution">
    <text evidence="2">The sequence shown here is derived from an EMBL/GenBank/DDBJ whole genome shotgun (WGS) entry which is preliminary data.</text>
</comment>
<evidence type="ECO:0000259" key="1">
    <source>
        <dbReference type="Pfam" id="PF14065"/>
    </source>
</evidence>
<dbReference type="Proteomes" id="UP000220527">
    <property type="component" value="Unassembled WGS sequence"/>
</dbReference>
<sequence length="292" mass="32979">MPTSRQLEACMMIAELHSVLRRLVYERGQIAPDEVALTFERPSRVWYDTLTRPTLNFFLYGIEENSDFRNARGQVTRTGKTATVSGPTYRIDVNYMISAFSTIAADEHALIWRTLALLLRHPALPQELLSERLRAFELSILTRLPRLDDDFDFWKAVELEPRPCLRYTVVLPLDPHQVLDVPLVLTRTTRMVRPTPEDEAAGKGMQRGHGIELAASLRIGGQVLDQQGRPVVGAQLTIEGRALAPVHTNEEGRFTLGPLQPGQLTLRVTLPDAEERLVPLIIPSERYDIVID</sequence>
<reference evidence="3" key="1">
    <citation type="submission" date="2017-08" db="EMBL/GenBank/DDBJ databases">
        <authorList>
            <person name="Grouzdev D.S."/>
            <person name="Gaisin V.A."/>
            <person name="Rysina M.S."/>
            <person name="Gorlenko V.M."/>
        </authorList>
    </citation>
    <scope>NUCLEOTIDE SEQUENCE [LARGE SCALE GENOMIC DNA]</scope>
    <source>
        <strain evidence="3">Kir15-3F</strain>
    </source>
</reference>
<name>A0A2A6RH95_9CHLR</name>
<dbReference type="Gene3D" id="2.60.40.1120">
    <property type="entry name" value="Carboxypeptidase-like, regulatory domain"/>
    <property type="match status" value="1"/>
</dbReference>
<proteinExistence type="predicted"/>
<dbReference type="AlphaFoldDB" id="A0A2A6RH95"/>
<dbReference type="EMBL" id="NQWI01000065">
    <property type="protein sequence ID" value="PDW02494.1"/>
    <property type="molecule type" value="Genomic_DNA"/>
</dbReference>
<dbReference type="OrthoDB" id="151887at2"/>
<protein>
    <recommendedName>
        <fullName evidence="1">Pvc16 N-terminal domain-containing protein</fullName>
    </recommendedName>
</protein>
<dbReference type="SUPFAM" id="SSF49464">
    <property type="entry name" value="Carboxypeptidase regulatory domain-like"/>
    <property type="match status" value="1"/>
</dbReference>
<keyword evidence="3" id="KW-1185">Reference proteome</keyword>
<dbReference type="InterPro" id="IPR025351">
    <property type="entry name" value="Pvc16_N"/>
</dbReference>
<dbReference type="InterPro" id="IPR008969">
    <property type="entry name" value="CarboxyPept-like_regulatory"/>
</dbReference>
<evidence type="ECO:0000313" key="3">
    <source>
        <dbReference type="Proteomes" id="UP000220527"/>
    </source>
</evidence>
<evidence type="ECO:0000313" key="2">
    <source>
        <dbReference type="EMBL" id="PDW02494.1"/>
    </source>
</evidence>
<dbReference type="Pfam" id="PF14065">
    <property type="entry name" value="Pvc16_N"/>
    <property type="match status" value="1"/>
</dbReference>
<dbReference type="Pfam" id="PF13620">
    <property type="entry name" value="CarboxypepD_reg"/>
    <property type="match status" value="1"/>
</dbReference>
<feature type="domain" description="Pvc16 N-terminal" evidence="1">
    <location>
        <begin position="18"/>
        <end position="177"/>
    </location>
</feature>